<dbReference type="InterPro" id="IPR052350">
    <property type="entry name" value="Metallo-dep_Lactonases"/>
</dbReference>
<reference evidence="3" key="1">
    <citation type="submission" date="2022-08" db="EMBL/GenBank/DDBJ databases">
        <authorList>
            <person name="Deng Y."/>
            <person name="Han X.-F."/>
            <person name="Zhang Y.-Q."/>
        </authorList>
    </citation>
    <scope>NUCLEOTIDE SEQUENCE</scope>
    <source>
        <strain evidence="3">CPCC 205763</strain>
    </source>
</reference>
<protein>
    <submittedName>
        <fullName evidence="3">Amidohydrolase family protein</fullName>
    </submittedName>
</protein>
<dbReference type="PANTHER" id="PTHR43569">
    <property type="entry name" value="AMIDOHYDROLASE"/>
    <property type="match status" value="1"/>
</dbReference>
<dbReference type="InterPro" id="IPR032466">
    <property type="entry name" value="Metal_Hydrolase"/>
</dbReference>
<evidence type="ECO:0000256" key="1">
    <source>
        <dbReference type="ARBA" id="ARBA00038310"/>
    </source>
</evidence>
<dbReference type="Pfam" id="PF04909">
    <property type="entry name" value="Amidohydro_2"/>
    <property type="match status" value="1"/>
</dbReference>
<feature type="domain" description="Amidohydrolase-related" evidence="2">
    <location>
        <begin position="16"/>
        <end position="199"/>
    </location>
</feature>
<comment type="caution">
    <text evidence="3">The sequence shown here is derived from an EMBL/GenBank/DDBJ whole genome shotgun (WGS) entry which is preliminary data.</text>
</comment>
<evidence type="ECO:0000313" key="3">
    <source>
        <dbReference type="EMBL" id="MCS5717697.1"/>
    </source>
</evidence>
<name>A0ABT2GN84_9MICO</name>
<dbReference type="PANTHER" id="PTHR43569:SF2">
    <property type="entry name" value="AMIDOHYDROLASE-RELATED DOMAIN-CONTAINING PROTEIN"/>
    <property type="match status" value="1"/>
</dbReference>
<dbReference type="Proteomes" id="UP001165584">
    <property type="component" value="Unassembled WGS sequence"/>
</dbReference>
<dbReference type="Gene3D" id="3.20.20.140">
    <property type="entry name" value="Metal-dependent hydrolases"/>
    <property type="match status" value="1"/>
</dbReference>
<sequence length="214" mass="23440">MEDPRETERLLSTFSSDPTIVGIRNLIHDRSDPDWVLQTDFNAGLTLLEEAELPFDFVTSDPVALGRLIRVADRHPDLRIVLDHLGKPPLSGTAESLESWAQLLNEAASRPNVYAKISGLYASEGSADGWTTQRVAGATKVAFDAFGPERLMYGGDWPMSTIAGGYDRVFAALRSAVEPLSGADQDAFFWRTAAEFYRLQAPASEPALDHSSDI</sequence>
<evidence type="ECO:0000313" key="4">
    <source>
        <dbReference type="Proteomes" id="UP001165584"/>
    </source>
</evidence>
<proteinExistence type="inferred from homology"/>
<dbReference type="EMBL" id="JANLCM010000001">
    <property type="protein sequence ID" value="MCS5717697.1"/>
    <property type="molecule type" value="Genomic_DNA"/>
</dbReference>
<dbReference type="SUPFAM" id="SSF51556">
    <property type="entry name" value="Metallo-dependent hydrolases"/>
    <property type="match status" value="1"/>
</dbReference>
<organism evidence="3 4">
    <name type="scientific">Herbiconiux aconitum</name>
    <dbReference type="NCBI Taxonomy" id="2970913"/>
    <lineage>
        <taxon>Bacteria</taxon>
        <taxon>Bacillati</taxon>
        <taxon>Actinomycetota</taxon>
        <taxon>Actinomycetes</taxon>
        <taxon>Micrococcales</taxon>
        <taxon>Microbacteriaceae</taxon>
        <taxon>Herbiconiux</taxon>
    </lineage>
</organism>
<evidence type="ECO:0000259" key="2">
    <source>
        <dbReference type="Pfam" id="PF04909"/>
    </source>
</evidence>
<comment type="similarity">
    <text evidence="1">Belongs to the metallo-dependent hydrolases superfamily.</text>
</comment>
<dbReference type="InterPro" id="IPR006680">
    <property type="entry name" value="Amidohydro-rel"/>
</dbReference>
<accession>A0ABT2GN84</accession>
<dbReference type="RefSeq" id="WP_259506154.1">
    <property type="nucleotide sequence ID" value="NZ_JANLCM010000001.1"/>
</dbReference>
<gene>
    <name evidence="3" type="ORF">N1027_06060</name>
</gene>
<keyword evidence="4" id="KW-1185">Reference proteome</keyword>